<proteinExistence type="predicted"/>
<name>A0A6G0VS83_APHCR</name>
<dbReference type="SUPFAM" id="SSF47769">
    <property type="entry name" value="SAM/Pointed domain"/>
    <property type="match status" value="1"/>
</dbReference>
<protein>
    <submittedName>
        <fullName evidence="2">SAM domain-containing protein</fullName>
    </submittedName>
</protein>
<evidence type="ECO:0000313" key="3">
    <source>
        <dbReference type="Proteomes" id="UP000478052"/>
    </source>
</evidence>
<evidence type="ECO:0000259" key="1">
    <source>
        <dbReference type="Pfam" id="PF00536"/>
    </source>
</evidence>
<dbReference type="OrthoDB" id="3598281at2759"/>
<organism evidence="2 3">
    <name type="scientific">Aphis craccivora</name>
    <name type="common">Cowpea aphid</name>
    <dbReference type="NCBI Taxonomy" id="307492"/>
    <lineage>
        <taxon>Eukaryota</taxon>
        <taxon>Metazoa</taxon>
        <taxon>Ecdysozoa</taxon>
        <taxon>Arthropoda</taxon>
        <taxon>Hexapoda</taxon>
        <taxon>Insecta</taxon>
        <taxon>Pterygota</taxon>
        <taxon>Neoptera</taxon>
        <taxon>Paraneoptera</taxon>
        <taxon>Hemiptera</taxon>
        <taxon>Sternorrhyncha</taxon>
        <taxon>Aphidomorpha</taxon>
        <taxon>Aphidoidea</taxon>
        <taxon>Aphididae</taxon>
        <taxon>Aphidini</taxon>
        <taxon>Aphis</taxon>
        <taxon>Aphis</taxon>
    </lineage>
</organism>
<reference evidence="2 3" key="1">
    <citation type="submission" date="2019-08" db="EMBL/GenBank/DDBJ databases">
        <title>Whole genome of Aphis craccivora.</title>
        <authorList>
            <person name="Voronova N.V."/>
            <person name="Shulinski R.S."/>
            <person name="Bandarenka Y.V."/>
            <person name="Zhorov D.G."/>
            <person name="Warner D."/>
        </authorList>
    </citation>
    <scope>NUCLEOTIDE SEQUENCE [LARGE SCALE GENOMIC DNA]</scope>
    <source>
        <strain evidence="2">180601</strain>
        <tissue evidence="2">Whole Body</tissue>
    </source>
</reference>
<dbReference type="Pfam" id="PF00536">
    <property type="entry name" value="SAM_1"/>
    <property type="match status" value="1"/>
</dbReference>
<dbReference type="Gene3D" id="1.10.150.50">
    <property type="entry name" value="Transcription Factor, Ets-1"/>
    <property type="match status" value="1"/>
</dbReference>
<dbReference type="InterPro" id="IPR001660">
    <property type="entry name" value="SAM"/>
</dbReference>
<accession>A0A6G0VS83</accession>
<keyword evidence="3" id="KW-1185">Reference proteome</keyword>
<comment type="caution">
    <text evidence="2">The sequence shown here is derived from an EMBL/GenBank/DDBJ whole genome shotgun (WGS) entry which is preliminary data.</text>
</comment>
<feature type="domain" description="SAM" evidence="1">
    <location>
        <begin position="3"/>
        <end position="59"/>
    </location>
</feature>
<evidence type="ECO:0000313" key="2">
    <source>
        <dbReference type="EMBL" id="KAF0707515.1"/>
    </source>
</evidence>
<gene>
    <name evidence="2" type="ORF">FWK35_00029787</name>
</gene>
<dbReference type="AlphaFoldDB" id="A0A6G0VS83"/>
<sequence>MADSDVTDMLTTWGLSEYIDKFKEECIDISTLTLLTGDMVKELIPKIGHRAKFMTNLEEWRKVLNITNDQVSACLFCWDINNFESNSLLIEIPSPSTSNSTTPANEDSLNFLISEPSTPKESLSPTFGLPHNLSPSLEKECELNNYLQSCTEGKALLATYKDRGLLDNSGRRKICNLIVRKELQYNPEKVINSHKILSLAKEIVQIFPKEHISTYFIPYMNFGPTIKKAAKGKLLDCFNNRRREYKKAGIITSTPVSHSPFMKQGSQLELLDFSQQEDSDVDDQITWLQNSSDPWNLVEKYWVITRQKRLKNVLDTNPKDLFTISDYMKKFPALKKPAGYNLLIEDFNCMYPDKKEILIENFPLHKNKILELGKINSSNLKDNTLKYIINEYLSLSSASEEASHLAAFLILPFLLSPITAKRKKGKAAWKPSKLEMKDGFITHIKSHTELQDTVSRRKDKYSKLGVTLQPLIIIVRAGCV</sequence>
<dbReference type="CDD" id="cd09487">
    <property type="entry name" value="SAM_superfamily"/>
    <property type="match status" value="1"/>
</dbReference>
<dbReference type="InterPro" id="IPR013761">
    <property type="entry name" value="SAM/pointed_sf"/>
</dbReference>
<dbReference type="Proteomes" id="UP000478052">
    <property type="component" value="Unassembled WGS sequence"/>
</dbReference>
<dbReference type="EMBL" id="VUJU01012504">
    <property type="protein sequence ID" value="KAF0707515.1"/>
    <property type="molecule type" value="Genomic_DNA"/>
</dbReference>